<feature type="compositionally biased region" description="Polar residues" evidence="1">
    <location>
        <begin position="258"/>
        <end position="287"/>
    </location>
</feature>
<gene>
    <name evidence="2" type="ORF">K491DRAFT_685626</name>
</gene>
<protein>
    <submittedName>
        <fullName evidence="2">Uncharacterized protein</fullName>
    </submittedName>
</protein>
<dbReference type="AlphaFoldDB" id="A0A6A6SHH2"/>
<reference evidence="2" key="1">
    <citation type="journal article" date="2020" name="Stud. Mycol.">
        <title>101 Dothideomycetes genomes: a test case for predicting lifestyles and emergence of pathogens.</title>
        <authorList>
            <person name="Haridas S."/>
            <person name="Albert R."/>
            <person name="Binder M."/>
            <person name="Bloem J."/>
            <person name="Labutti K."/>
            <person name="Salamov A."/>
            <person name="Andreopoulos B."/>
            <person name="Baker S."/>
            <person name="Barry K."/>
            <person name="Bills G."/>
            <person name="Bluhm B."/>
            <person name="Cannon C."/>
            <person name="Castanera R."/>
            <person name="Culley D."/>
            <person name="Daum C."/>
            <person name="Ezra D."/>
            <person name="Gonzalez J."/>
            <person name="Henrissat B."/>
            <person name="Kuo A."/>
            <person name="Liang C."/>
            <person name="Lipzen A."/>
            <person name="Lutzoni F."/>
            <person name="Magnuson J."/>
            <person name="Mondo S."/>
            <person name="Nolan M."/>
            <person name="Ohm R."/>
            <person name="Pangilinan J."/>
            <person name="Park H.-J."/>
            <person name="Ramirez L."/>
            <person name="Alfaro M."/>
            <person name="Sun H."/>
            <person name="Tritt A."/>
            <person name="Yoshinaga Y."/>
            <person name="Zwiers L.-H."/>
            <person name="Turgeon B."/>
            <person name="Goodwin S."/>
            <person name="Spatafora J."/>
            <person name="Crous P."/>
            <person name="Grigoriev I."/>
        </authorList>
    </citation>
    <scope>NUCLEOTIDE SEQUENCE</scope>
    <source>
        <strain evidence="2">CBS 122681</strain>
    </source>
</reference>
<evidence type="ECO:0000313" key="2">
    <source>
        <dbReference type="EMBL" id="KAF2647315.1"/>
    </source>
</evidence>
<accession>A0A6A6SHH2</accession>
<sequence length="351" mass="37526">MSTSARAMDNEGDISMTGMSSLVIADDGKAAQDLAKVNCGVKKAKNATDGHSENTTEQIHFFAQSGKGSDCIFHGQYDTQWNTYKAFLATFCGIWDGYVKNLHLHGYLSSPLPVDVSLFPPYYVDMLVSQLHTGDYQISSPKTLKYAHKKGNVNALQYMHGVQDVSIHLGIICMAEQIQYPFMLKNAVRKFELALSHDVDIVTFHGLATIIFDPAQCQDTSGRLKNAMGCILRYNMTFGGHLPQVSIALDKGKGKQVALSSASGNCNGNTAQPSAGPSTTRSTKRNTGQGSSSGDSSGAQRPTSHRAQNTGISSNPPGNNVSNNTSNDISNSTSHDTSNGTSNGTSNKTSV</sequence>
<feature type="compositionally biased region" description="Polar residues" evidence="1">
    <location>
        <begin position="340"/>
        <end position="351"/>
    </location>
</feature>
<dbReference type="Proteomes" id="UP000799324">
    <property type="component" value="Unassembled WGS sequence"/>
</dbReference>
<proteinExistence type="predicted"/>
<feature type="region of interest" description="Disordered" evidence="1">
    <location>
        <begin position="258"/>
        <end position="351"/>
    </location>
</feature>
<evidence type="ECO:0000256" key="1">
    <source>
        <dbReference type="SAM" id="MobiDB-lite"/>
    </source>
</evidence>
<keyword evidence="3" id="KW-1185">Reference proteome</keyword>
<organism evidence="2 3">
    <name type="scientific">Lophiostoma macrostomum CBS 122681</name>
    <dbReference type="NCBI Taxonomy" id="1314788"/>
    <lineage>
        <taxon>Eukaryota</taxon>
        <taxon>Fungi</taxon>
        <taxon>Dikarya</taxon>
        <taxon>Ascomycota</taxon>
        <taxon>Pezizomycotina</taxon>
        <taxon>Dothideomycetes</taxon>
        <taxon>Pleosporomycetidae</taxon>
        <taxon>Pleosporales</taxon>
        <taxon>Lophiostomataceae</taxon>
        <taxon>Lophiostoma</taxon>
    </lineage>
</organism>
<feature type="compositionally biased region" description="Low complexity" evidence="1">
    <location>
        <begin position="311"/>
        <end position="339"/>
    </location>
</feature>
<feature type="compositionally biased region" description="Polar residues" evidence="1">
    <location>
        <begin position="299"/>
        <end position="310"/>
    </location>
</feature>
<feature type="compositionally biased region" description="Low complexity" evidence="1">
    <location>
        <begin position="288"/>
        <end position="298"/>
    </location>
</feature>
<name>A0A6A6SHH2_9PLEO</name>
<evidence type="ECO:0000313" key="3">
    <source>
        <dbReference type="Proteomes" id="UP000799324"/>
    </source>
</evidence>
<dbReference type="EMBL" id="MU004636">
    <property type="protein sequence ID" value="KAF2647315.1"/>
    <property type="molecule type" value="Genomic_DNA"/>
</dbReference>